<feature type="transmembrane region" description="Helical" evidence="4">
    <location>
        <begin position="157"/>
        <end position="181"/>
    </location>
</feature>
<feature type="transmembrane region" description="Helical" evidence="4">
    <location>
        <begin position="95"/>
        <end position="112"/>
    </location>
</feature>
<feature type="transmembrane region" description="Helical" evidence="4">
    <location>
        <begin position="327"/>
        <end position="347"/>
    </location>
</feature>
<reference evidence="6 7" key="1">
    <citation type="submission" date="2016-11" db="EMBL/GenBank/DDBJ databases">
        <authorList>
            <person name="Varghese N."/>
            <person name="Submissions S."/>
        </authorList>
    </citation>
    <scope>NUCLEOTIDE SEQUENCE [LARGE SCALE GENOMIC DNA]</scope>
    <source>
        <strain evidence="6 7">DSM 22613</strain>
    </source>
</reference>
<dbReference type="SUPFAM" id="SSF103473">
    <property type="entry name" value="MFS general substrate transporter"/>
    <property type="match status" value="1"/>
</dbReference>
<name>A0AAX2F5I2_9BACT</name>
<evidence type="ECO:0000256" key="4">
    <source>
        <dbReference type="SAM" id="Phobius"/>
    </source>
</evidence>
<feature type="transmembrane region" description="Helical" evidence="4">
    <location>
        <begin position="265"/>
        <end position="289"/>
    </location>
</feature>
<dbReference type="CDD" id="cd17478">
    <property type="entry name" value="MFS_FsR"/>
    <property type="match status" value="1"/>
</dbReference>
<protein>
    <submittedName>
        <fullName evidence="6">MFS transporter, FSR family, fosmidomycin resistance protein</fullName>
    </submittedName>
</protein>
<evidence type="ECO:0000313" key="6">
    <source>
        <dbReference type="EMBL" id="SHF98623.1"/>
    </source>
</evidence>
<evidence type="ECO:0000256" key="2">
    <source>
        <dbReference type="ARBA" id="ARBA00022989"/>
    </source>
</evidence>
<evidence type="ECO:0000256" key="3">
    <source>
        <dbReference type="ARBA" id="ARBA00023136"/>
    </source>
</evidence>
<dbReference type="PANTHER" id="PTHR43129">
    <property type="entry name" value="FOSMIDOMYCIN RESISTANCE PROTEIN"/>
    <property type="match status" value="1"/>
</dbReference>
<proteinExistence type="predicted"/>
<comment type="caution">
    <text evidence="6">The sequence shown here is derived from an EMBL/GenBank/DDBJ whole genome shotgun (WGS) entry which is preliminary data.</text>
</comment>
<feature type="transmembrane region" description="Helical" evidence="4">
    <location>
        <begin position="187"/>
        <end position="205"/>
    </location>
</feature>
<dbReference type="GO" id="GO:0005886">
    <property type="term" value="C:plasma membrane"/>
    <property type="evidence" value="ECO:0007669"/>
    <property type="project" value="TreeGrafter"/>
</dbReference>
<dbReference type="AlphaFoldDB" id="A0AAX2F5I2"/>
<feature type="transmembrane region" description="Helical" evidence="4">
    <location>
        <begin position="226"/>
        <end position="245"/>
    </location>
</feature>
<evidence type="ECO:0000259" key="5">
    <source>
        <dbReference type="PROSITE" id="PS50850"/>
    </source>
</evidence>
<dbReference type="Pfam" id="PF07690">
    <property type="entry name" value="MFS_1"/>
    <property type="match status" value="1"/>
</dbReference>
<dbReference type="GO" id="GO:0022857">
    <property type="term" value="F:transmembrane transporter activity"/>
    <property type="evidence" value="ECO:0007669"/>
    <property type="project" value="InterPro"/>
</dbReference>
<keyword evidence="7" id="KW-1185">Reference proteome</keyword>
<feature type="transmembrane region" description="Helical" evidence="4">
    <location>
        <begin position="301"/>
        <end position="321"/>
    </location>
</feature>
<dbReference type="InterPro" id="IPR011701">
    <property type="entry name" value="MFS"/>
</dbReference>
<accession>A0AAX2F5I2</accession>
<dbReference type="EMBL" id="FQWA01000024">
    <property type="protein sequence ID" value="SHF98623.1"/>
    <property type="molecule type" value="Genomic_DNA"/>
</dbReference>
<feature type="domain" description="Major facilitator superfamily (MFS) profile" evidence="5">
    <location>
        <begin position="31"/>
        <end position="413"/>
    </location>
</feature>
<keyword evidence="3 4" id="KW-0472">Membrane</keyword>
<feature type="transmembrane region" description="Helical" evidence="4">
    <location>
        <begin position="118"/>
        <end position="136"/>
    </location>
</feature>
<feature type="transmembrane region" description="Helical" evidence="4">
    <location>
        <begin position="387"/>
        <end position="407"/>
    </location>
</feature>
<feature type="transmembrane region" description="Helical" evidence="4">
    <location>
        <begin position="64"/>
        <end position="88"/>
    </location>
</feature>
<keyword evidence="2 4" id="KW-1133">Transmembrane helix</keyword>
<organism evidence="6 7">
    <name type="scientific">Prevotella scopos JCM 17725</name>
    <dbReference type="NCBI Taxonomy" id="1236518"/>
    <lineage>
        <taxon>Bacteria</taxon>
        <taxon>Pseudomonadati</taxon>
        <taxon>Bacteroidota</taxon>
        <taxon>Bacteroidia</taxon>
        <taxon>Bacteroidales</taxon>
        <taxon>Prevotellaceae</taxon>
        <taxon>Prevotella</taxon>
    </lineage>
</organism>
<evidence type="ECO:0000313" key="7">
    <source>
        <dbReference type="Proteomes" id="UP000184105"/>
    </source>
</evidence>
<dbReference type="Proteomes" id="UP000184105">
    <property type="component" value="Unassembled WGS sequence"/>
</dbReference>
<gene>
    <name evidence="6" type="ORF">SAMN05444364_1242</name>
</gene>
<feature type="transmembrane region" description="Helical" evidence="4">
    <location>
        <begin position="359"/>
        <end position="381"/>
    </location>
</feature>
<dbReference type="PROSITE" id="PS50850">
    <property type="entry name" value="MFS"/>
    <property type="match status" value="1"/>
</dbReference>
<dbReference type="Gene3D" id="1.20.1250.20">
    <property type="entry name" value="MFS general substrate transporter like domains"/>
    <property type="match status" value="2"/>
</dbReference>
<evidence type="ECO:0000256" key="1">
    <source>
        <dbReference type="ARBA" id="ARBA00022692"/>
    </source>
</evidence>
<dbReference type="InterPro" id="IPR036259">
    <property type="entry name" value="MFS_trans_sf"/>
</dbReference>
<keyword evidence="1 4" id="KW-0812">Transmembrane</keyword>
<dbReference type="PANTHER" id="PTHR43129:SF1">
    <property type="entry name" value="FOSMIDOMYCIN RESISTANCE PROTEIN"/>
    <property type="match status" value="1"/>
</dbReference>
<dbReference type="InterPro" id="IPR020846">
    <property type="entry name" value="MFS_dom"/>
</dbReference>
<sequence>MYLCMFGDNNKQMKLNNKIEEGNEERTALDILLTISFCHLLDDTMHSMLPAIYPMLKDEFGLSFFQVGIITLVLQLTSSIIQPFVGLYADKHHGWWQLPVSMVFTLIGIFMLSYADSFLVILLSVSLFGLGSSIFHPQGSQVAQQASGGRNGLAQSIFQVGGNGGFAAGPLFAALIVIPVGLSGVRWFAFIALLLAVILIYIGKWHVKQLKVVRKRSRARWTTAKVYTRNQIYGFVFILFVLMFSKNFYTESMVSYFTFFLIEKFGVSIQTSQLCLFVFLAAEVVGTLLGGWIGDRYGRKYVIWFSIFGAAPFTIMLPYVGSLAGTIILSAIIGLIIASAFSAILVYATDLMPNHIGTIAGIFYGLSFGLGGLGSTFFGWLADQTSILFVFKVSTLLPLLGIIAVYLPKMKRE</sequence>